<comment type="subcellular location">
    <subcellularLocation>
        <location evidence="2">Membrane</location>
        <topology evidence="2">Multi-pass membrane protein</topology>
    </subcellularLocation>
</comment>
<evidence type="ECO:0000256" key="1">
    <source>
        <dbReference type="ARBA" id="ARBA00000085"/>
    </source>
</evidence>
<evidence type="ECO:0000256" key="7">
    <source>
        <dbReference type="ARBA" id="ARBA00023136"/>
    </source>
</evidence>
<dbReference type="Proteomes" id="UP000776252">
    <property type="component" value="Unassembled WGS sequence"/>
</dbReference>
<protein>
    <recommendedName>
        <fullName evidence="3">histidine kinase</fullName>
        <ecNumber evidence="3">2.7.13.3</ecNumber>
    </recommendedName>
</protein>
<comment type="caution">
    <text evidence="11">The sequence shown here is derived from an EMBL/GenBank/DDBJ whole genome shotgun (WGS) entry which is preliminary data.</text>
</comment>
<dbReference type="GO" id="GO:0016301">
    <property type="term" value="F:kinase activity"/>
    <property type="evidence" value="ECO:0007669"/>
    <property type="project" value="UniProtKB-KW"/>
</dbReference>
<dbReference type="PROSITE" id="PS50885">
    <property type="entry name" value="HAMP"/>
    <property type="match status" value="1"/>
</dbReference>
<evidence type="ECO:0000256" key="8">
    <source>
        <dbReference type="SAM" id="Phobius"/>
    </source>
</evidence>
<dbReference type="InterPro" id="IPR003660">
    <property type="entry name" value="HAMP_dom"/>
</dbReference>
<keyword evidence="6 11" id="KW-0418">Kinase</keyword>
<feature type="transmembrane region" description="Helical" evidence="8">
    <location>
        <begin position="56"/>
        <end position="76"/>
    </location>
</feature>
<evidence type="ECO:0000259" key="9">
    <source>
        <dbReference type="PROSITE" id="PS50109"/>
    </source>
</evidence>
<keyword evidence="8" id="KW-0812">Transmembrane</keyword>
<comment type="catalytic activity">
    <reaction evidence="1">
        <text>ATP + protein L-histidine = ADP + protein N-phospho-L-histidine.</text>
        <dbReference type="EC" id="2.7.13.3"/>
    </reaction>
</comment>
<dbReference type="CDD" id="cd06225">
    <property type="entry name" value="HAMP"/>
    <property type="match status" value="1"/>
</dbReference>
<evidence type="ECO:0000259" key="10">
    <source>
        <dbReference type="PROSITE" id="PS50885"/>
    </source>
</evidence>
<dbReference type="SMART" id="SM00388">
    <property type="entry name" value="HisKA"/>
    <property type="match status" value="1"/>
</dbReference>
<gene>
    <name evidence="11" type="ORF">KPL37_03120</name>
</gene>
<dbReference type="PANTHER" id="PTHR45528">
    <property type="entry name" value="SENSOR HISTIDINE KINASE CPXA"/>
    <property type="match status" value="1"/>
</dbReference>
<name>A0ABS6BPC7_9CLOT</name>
<evidence type="ECO:0000256" key="3">
    <source>
        <dbReference type="ARBA" id="ARBA00012438"/>
    </source>
</evidence>
<keyword evidence="8" id="KW-1133">Transmembrane helix</keyword>
<dbReference type="Pfam" id="PF02518">
    <property type="entry name" value="HATPase_c"/>
    <property type="match status" value="1"/>
</dbReference>
<dbReference type="InterPro" id="IPR005467">
    <property type="entry name" value="His_kinase_dom"/>
</dbReference>
<dbReference type="InterPro" id="IPR050398">
    <property type="entry name" value="HssS/ArlS-like"/>
</dbReference>
<dbReference type="SMART" id="SM00387">
    <property type="entry name" value="HATPase_c"/>
    <property type="match status" value="1"/>
</dbReference>
<evidence type="ECO:0000256" key="5">
    <source>
        <dbReference type="ARBA" id="ARBA00022679"/>
    </source>
</evidence>
<keyword evidence="4" id="KW-0597">Phosphoprotein</keyword>
<accession>A0ABS6BPC7</accession>
<organism evidence="11 12">
    <name type="scientific">Clostridium frigoris</name>
    <dbReference type="NCBI Taxonomy" id="205327"/>
    <lineage>
        <taxon>Bacteria</taxon>
        <taxon>Bacillati</taxon>
        <taxon>Bacillota</taxon>
        <taxon>Clostridia</taxon>
        <taxon>Eubacteriales</taxon>
        <taxon>Clostridiaceae</taxon>
        <taxon>Clostridium</taxon>
    </lineage>
</organism>
<keyword evidence="5" id="KW-0808">Transferase</keyword>
<dbReference type="CDD" id="cd00082">
    <property type="entry name" value="HisKA"/>
    <property type="match status" value="1"/>
</dbReference>
<feature type="domain" description="HAMP" evidence="10">
    <location>
        <begin position="77"/>
        <end position="129"/>
    </location>
</feature>
<sequence length="360" mass="41413">MKNKIYNKIAAKLILLVAFALLISTIVFLVIARSLYSFVINTNTTGDALVRTFNNYSVLLLIIPISIFVAIFLFGINKRIRYLKYIISKVGSITNESFIEKLDFKGNDEITDLANSINIMSNRLKENYEKEKKIEKAKNELIVAVSHDLRTPLTSIIGYLELLKDDKFSYEDVQKDYLNVAYDKSISLKKIINELFEFTKLTNDITTLEKIPFNIATLVNQIIGEQIPFFNEKNIKVEIESTAEELYCEIDIQKMVRVIENIVKNAEKYSFPNTIFKVSMMEIENNIKISFENKGESISKEELEKIFEKMYRLDKSRTGETEGSGLGLAISKKIIEMHSGKLWAECKDNTIKFNILLQKV</sequence>
<feature type="domain" description="Histidine kinase" evidence="9">
    <location>
        <begin position="144"/>
        <end position="360"/>
    </location>
</feature>
<evidence type="ECO:0000256" key="4">
    <source>
        <dbReference type="ARBA" id="ARBA00022553"/>
    </source>
</evidence>
<keyword evidence="7 8" id="KW-0472">Membrane</keyword>
<dbReference type="PANTHER" id="PTHR45528:SF8">
    <property type="entry name" value="HISTIDINE KINASE"/>
    <property type="match status" value="1"/>
</dbReference>
<dbReference type="EMBL" id="JAHLDV010000004">
    <property type="protein sequence ID" value="MBU3158766.1"/>
    <property type="molecule type" value="Genomic_DNA"/>
</dbReference>
<dbReference type="InterPro" id="IPR003594">
    <property type="entry name" value="HATPase_dom"/>
</dbReference>
<dbReference type="InterPro" id="IPR003661">
    <property type="entry name" value="HisK_dim/P_dom"/>
</dbReference>
<dbReference type="Pfam" id="PF00512">
    <property type="entry name" value="HisKA"/>
    <property type="match status" value="1"/>
</dbReference>
<evidence type="ECO:0000313" key="11">
    <source>
        <dbReference type="EMBL" id="MBU3158766.1"/>
    </source>
</evidence>
<dbReference type="EC" id="2.7.13.3" evidence="3"/>
<feature type="transmembrane region" description="Helical" evidence="8">
    <location>
        <begin position="12"/>
        <end position="36"/>
    </location>
</feature>
<dbReference type="RefSeq" id="WP_216145975.1">
    <property type="nucleotide sequence ID" value="NZ_JAHLDV010000004.1"/>
</dbReference>
<evidence type="ECO:0000256" key="2">
    <source>
        <dbReference type="ARBA" id="ARBA00004141"/>
    </source>
</evidence>
<reference evidence="11 12" key="1">
    <citation type="submission" date="2021-06" db="EMBL/GenBank/DDBJ databases">
        <title>Clostridia strains as spoilage organisms.</title>
        <authorList>
            <person name="Wambui J."/>
            <person name="Stephan R."/>
            <person name="Stevens M.J.A."/>
        </authorList>
    </citation>
    <scope>NUCLEOTIDE SEQUENCE [LARGE SCALE GENOMIC DNA]</scope>
    <source>
        <strain evidence="11 12">DSM 14204</strain>
    </source>
</reference>
<evidence type="ECO:0000313" key="12">
    <source>
        <dbReference type="Proteomes" id="UP000776252"/>
    </source>
</evidence>
<dbReference type="PROSITE" id="PS50109">
    <property type="entry name" value="HIS_KIN"/>
    <property type="match status" value="1"/>
</dbReference>
<keyword evidence="12" id="KW-1185">Reference proteome</keyword>
<proteinExistence type="predicted"/>
<evidence type="ECO:0000256" key="6">
    <source>
        <dbReference type="ARBA" id="ARBA00022777"/>
    </source>
</evidence>